<evidence type="ECO:0000313" key="7">
    <source>
        <dbReference type="EMBL" id="GET23516.1"/>
    </source>
</evidence>
<dbReference type="GO" id="GO:0005829">
    <property type="term" value="C:cytosol"/>
    <property type="evidence" value="ECO:0007669"/>
    <property type="project" value="TreeGrafter"/>
</dbReference>
<dbReference type="Proteomes" id="UP000396862">
    <property type="component" value="Unassembled WGS sequence"/>
</dbReference>
<accession>A0A2P8CG79</accession>
<evidence type="ECO:0000259" key="5">
    <source>
        <dbReference type="Pfam" id="PF07971"/>
    </source>
</evidence>
<dbReference type="GO" id="GO:0006516">
    <property type="term" value="P:glycoprotein catabolic process"/>
    <property type="evidence" value="ECO:0007669"/>
    <property type="project" value="TreeGrafter"/>
</dbReference>
<dbReference type="NCBIfam" id="TIGR01180">
    <property type="entry name" value="aman2_put"/>
    <property type="match status" value="1"/>
</dbReference>
<dbReference type="PANTHER" id="PTHR12143:SF43">
    <property type="entry name" value="PUTATIVE-RELATED"/>
    <property type="match status" value="1"/>
</dbReference>
<dbReference type="GO" id="GO:0000224">
    <property type="term" value="F:peptide-N4-(N-acetyl-beta-glucosaminyl)asparagine amidase activity"/>
    <property type="evidence" value="ECO:0007669"/>
    <property type="project" value="TreeGrafter"/>
</dbReference>
<dbReference type="InterPro" id="IPR005887">
    <property type="entry name" value="GH92_a_mannosidase_put"/>
</dbReference>
<feature type="domain" description="Glycosyl hydrolase family 92 N-terminal" evidence="6">
    <location>
        <begin position="36"/>
        <end position="283"/>
    </location>
</feature>
<protein>
    <submittedName>
        <fullName evidence="7">Alpha-1 2-mannosidase</fullName>
    </submittedName>
    <submittedName>
        <fullName evidence="8">Putative alpha-1,2-mannosidase</fullName>
    </submittedName>
</protein>
<evidence type="ECO:0000256" key="3">
    <source>
        <dbReference type="ARBA" id="ARBA00022837"/>
    </source>
</evidence>
<dbReference type="PROSITE" id="PS51257">
    <property type="entry name" value="PROKAR_LIPOPROTEIN"/>
    <property type="match status" value="1"/>
</dbReference>
<feature type="chain" id="PRO_5015135946" evidence="4">
    <location>
        <begin position="26"/>
        <end position="771"/>
    </location>
</feature>
<dbReference type="InterPro" id="IPR014718">
    <property type="entry name" value="GH-type_carb-bd"/>
</dbReference>
<gene>
    <name evidence="8" type="ORF">CLV93_103400</name>
    <name evidence="7" type="ORF">JCM18694_37620</name>
</gene>
<dbReference type="InterPro" id="IPR008928">
    <property type="entry name" value="6-hairpin_glycosidase_sf"/>
</dbReference>
<dbReference type="Gene3D" id="2.70.98.10">
    <property type="match status" value="1"/>
</dbReference>
<dbReference type="OrthoDB" id="9762711at2"/>
<comment type="caution">
    <text evidence="8">The sequence shown here is derived from an EMBL/GenBank/DDBJ whole genome shotgun (WGS) entry which is preliminary data.</text>
</comment>
<name>A0A2P8CG79_9BACT</name>
<reference evidence="8 9" key="1">
    <citation type="submission" date="2018-03" db="EMBL/GenBank/DDBJ databases">
        <title>Genomic Encyclopedia of Archaeal and Bacterial Type Strains, Phase II (KMG-II): from individual species to whole genera.</title>
        <authorList>
            <person name="Goeker M."/>
        </authorList>
    </citation>
    <scope>NUCLEOTIDE SEQUENCE [LARGE SCALE GENOMIC DNA]</scope>
    <source>
        <strain evidence="8 9">DSM 27267</strain>
    </source>
</reference>
<organism evidence="8 9">
    <name type="scientific">Prolixibacter denitrificans</name>
    <dbReference type="NCBI Taxonomy" id="1541063"/>
    <lineage>
        <taxon>Bacteria</taxon>
        <taxon>Pseudomonadati</taxon>
        <taxon>Bacteroidota</taxon>
        <taxon>Bacteroidia</taxon>
        <taxon>Marinilabiliales</taxon>
        <taxon>Prolixibacteraceae</taxon>
        <taxon>Prolixibacter</taxon>
    </lineage>
</organism>
<dbReference type="RefSeq" id="WP_106541792.1">
    <property type="nucleotide sequence ID" value="NZ_BLAU01000001.1"/>
</dbReference>
<dbReference type="InterPro" id="IPR041371">
    <property type="entry name" value="GH92_N"/>
</dbReference>
<keyword evidence="3" id="KW-0106">Calcium</keyword>
<evidence type="ECO:0000313" key="9">
    <source>
        <dbReference type="Proteomes" id="UP000240621"/>
    </source>
</evidence>
<proteinExistence type="predicted"/>
<evidence type="ECO:0000313" key="8">
    <source>
        <dbReference type="EMBL" id="PSK83974.1"/>
    </source>
</evidence>
<keyword evidence="10" id="KW-1185">Reference proteome</keyword>
<dbReference type="FunFam" id="3.30.2080.10:FF:000001">
    <property type="entry name" value="Alpha-1,2-mannosidase subfamily"/>
    <property type="match status" value="1"/>
</dbReference>
<dbReference type="GO" id="GO:0005975">
    <property type="term" value="P:carbohydrate metabolic process"/>
    <property type="evidence" value="ECO:0007669"/>
    <property type="project" value="InterPro"/>
</dbReference>
<evidence type="ECO:0000313" key="10">
    <source>
        <dbReference type="Proteomes" id="UP000396862"/>
    </source>
</evidence>
<feature type="signal peptide" evidence="4">
    <location>
        <begin position="1"/>
        <end position="25"/>
    </location>
</feature>
<dbReference type="PANTHER" id="PTHR12143">
    <property type="entry name" value="PEPTIDE N-GLYCANASE PNGASE -RELATED"/>
    <property type="match status" value="1"/>
</dbReference>
<feature type="domain" description="Glycosyl hydrolase family 92" evidence="5">
    <location>
        <begin position="290"/>
        <end position="752"/>
    </location>
</feature>
<evidence type="ECO:0000256" key="2">
    <source>
        <dbReference type="ARBA" id="ARBA00011245"/>
    </source>
</evidence>
<evidence type="ECO:0000259" key="6">
    <source>
        <dbReference type="Pfam" id="PF17678"/>
    </source>
</evidence>
<reference evidence="7 10" key="2">
    <citation type="submission" date="2019-10" db="EMBL/GenBank/DDBJ databases">
        <title>Prolixibacter strains distinguished by the presence of nitrate reductase genes were adept at nitrate-dependent anaerobic corrosion of metallic iron and carbon steel.</title>
        <authorList>
            <person name="Iino T."/>
            <person name="Shono N."/>
            <person name="Ito K."/>
            <person name="Nakamura R."/>
            <person name="Sueoka K."/>
            <person name="Harayama S."/>
            <person name="Ohkuma M."/>
        </authorList>
    </citation>
    <scope>NUCLEOTIDE SEQUENCE [LARGE SCALE GENOMIC DNA]</scope>
    <source>
        <strain evidence="7 10">MIC1-1</strain>
    </source>
</reference>
<dbReference type="Gene3D" id="1.20.1610.10">
    <property type="entry name" value="alpha-1,2-mannosidases domains"/>
    <property type="match status" value="1"/>
</dbReference>
<comment type="subunit">
    <text evidence="2">Monomer.</text>
</comment>
<dbReference type="InterPro" id="IPR050883">
    <property type="entry name" value="PNGase"/>
</dbReference>
<dbReference type="Pfam" id="PF17678">
    <property type="entry name" value="Glyco_hydro_92N"/>
    <property type="match status" value="1"/>
</dbReference>
<dbReference type="Pfam" id="PF07971">
    <property type="entry name" value="Glyco_hydro_92"/>
    <property type="match status" value="1"/>
</dbReference>
<dbReference type="Proteomes" id="UP000240621">
    <property type="component" value="Unassembled WGS sequence"/>
</dbReference>
<dbReference type="InterPro" id="IPR012939">
    <property type="entry name" value="Glyco_hydro_92"/>
</dbReference>
<sequence>MILARVLAYLPLFLMTACHSPSYDAVEEEHGNLTAFVNPLIGTGDATTPSSKKFGGGNSSHAQVIPGVGFPFGMTQWTPQTRVSEAHCLAPYYYADAKIQGFPGTHWMSGSCTQDYGSMTIMPLSGKVIPDVKERASSFSHERETAKANYYQVFLDDYKVNAELTAENHSSVLRFTWMTDSAKYILFNPNSDEGQGFVEVDTVKNEIRCYNPVHRIYQGLGEPAGFNGWFIVKLPEKITDFGVWKGDSVLSGVTTVKDEKNIGVWIKLSQPAGDPVSLKIGASFTSFAAAEDNLEMEIGDHDFDYVRKEGRQIWNHVLQRVDVGGGTDEDKEKFYTALYHSMLLPRQFSDDGGTFPKFDKQYQIETDKTFVYYGDFSMWDTFRAEHPLLDLLQPGRSYDMMKSLLEKGYSGGWLPIFPAWNNYTSEMIGDHAVATLADAAMKGIIDLTDDDYELLRKNAMETPADSADYVNGKGRRALTSYLKYGYIPLEDEVKDAYHHREQVSRTLEYAYDDFALSQVAGLLGEKKDQNLFRQRSMNYKNVFDPTVKSVRGRHADGSWSKDFDREKSASFISEGTPWQYTWFVPQDIGGLIKLMGGEAAFNQQLDEFFAKGQYWHGNEPGHQIPFLYNYSGEPWKTQEHVAEIRHNEYSNGPGGLSGNDDAGQISAWYVFSCMGLYQVCPSVPEYVIFTPAFDKITLNLENGNKFTILAPGASSGKLYIQSVKLNGKKYHKNYIRHSDILKGGVLEMKLGDKPNKKWGTAPEDRPFSLER</sequence>
<keyword evidence="4" id="KW-0732">Signal</keyword>
<comment type="cofactor">
    <cofactor evidence="1">
        <name>Ca(2+)</name>
        <dbReference type="ChEBI" id="CHEBI:29108"/>
    </cofactor>
</comment>
<dbReference type="EMBL" id="BLAU01000001">
    <property type="protein sequence ID" value="GET23516.1"/>
    <property type="molecule type" value="Genomic_DNA"/>
</dbReference>
<dbReference type="Gene3D" id="1.20.1050.60">
    <property type="entry name" value="alpha-1,2-mannosidase"/>
    <property type="match status" value="1"/>
</dbReference>
<dbReference type="AlphaFoldDB" id="A0A2P8CG79"/>
<dbReference type="Gene3D" id="3.30.2080.10">
    <property type="entry name" value="GH92 mannosidase domain"/>
    <property type="match status" value="1"/>
</dbReference>
<dbReference type="SUPFAM" id="SSF48208">
    <property type="entry name" value="Six-hairpin glycosidases"/>
    <property type="match status" value="1"/>
</dbReference>
<evidence type="ECO:0000256" key="4">
    <source>
        <dbReference type="SAM" id="SignalP"/>
    </source>
</evidence>
<evidence type="ECO:0000256" key="1">
    <source>
        <dbReference type="ARBA" id="ARBA00001913"/>
    </source>
</evidence>
<dbReference type="GO" id="GO:0030246">
    <property type="term" value="F:carbohydrate binding"/>
    <property type="evidence" value="ECO:0007669"/>
    <property type="project" value="InterPro"/>
</dbReference>
<dbReference type="EMBL" id="PYGC01000003">
    <property type="protein sequence ID" value="PSK83974.1"/>
    <property type="molecule type" value="Genomic_DNA"/>
</dbReference>